<dbReference type="PANTHER" id="PTHR10629">
    <property type="entry name" value="CYTOSINE-SPECIFIC METHYLTRANSFERASE"/>
    <property type="match status" value="1"/>
</dbReference>
<evidence type="ECO:0000256" key="4">
    <source>
        <dbReference type="ARBA" id="ARBA00022691"/>
    </source>
</evidence>
<evidence type="ECO:0000256" key="3">
    <source>
        <dbReference type="ARBA" id="ARBA00022679"/>
    </source>
</evidence>
<keyword evidence="5" id="KW-0680">Restriction system</keyword>
<dbReference type="Proteomes" id="UP000616724">
    <property type="component" value="Unassembled WGS sequence"/>
</dbReference>
<dbReference type="PANTHER" id="PTHR10629:SF52">
    <property type="entry name" value="DNA (CYTOSINE-5)-METHYLTRANSFERASE 1"/>
    <property type="match status" value="1"/>
</dbReference>
<dbReference type="GO" id="GO:0044027">
    <property type="term" value="P:negative regulation of gene expression via chromosomal CpG island methylation"/>
    <property type="evidence" value="ECO:0007669"/>
    <property type="project" value="TreeGrafter"/>
</dbReference>
<dbReference type="Pfam" id="PF00145">
    <property type="entry name" value="DNA_methylase"/>
    <property type="match status" value="2"/>
</dbReference>
<dbReference type="GO" id="GO:0009307">
    <property type="term" value="P:DNA restriction-modification system"/>
    <property type="evidence" value="ECO:0007669"/>
    <property type="project" value="UniProtKB-KW"/>
</dbReference>
<keyword evidence="2 6" id="KW-0489">Methyltransferase</keyword>
<dbReference type="PRINTS" id="PR00105">
    <property type="entry name" value="C5METTRFRASE"/>
</dbReference>
<evidence type="ECO:0000256" key="5">
    <source>
        <dbReference type="ARBA" id="ARBA00022747"/>
    </source>
</evidence>
<keyword evidence="4 6" id="KW-0949">S-adenosyl-L-methionine</keyword>
<evidence type="ECO:0000313" key="9">
    <source>
        <dbReference type="Proteomes" id="UP000616724"/>
    </source>
</evidence>
<feature type="active site" evidence="6">
    <location>
        <position position="72"/>
    </location>
</feature>
<dbReference type="RefSeq" id="WP_203892888.1">
    <property type="nucleotide sequence ID" value="NZ_BOOH01000039.1"/>
</dbReference>
<accession>A0A8J3RQL1</accession>
<dbReference type="EC" id="2.1.1.37" evidence="1"/>
<evidence type="ECO:0000256" key="7">
    <source>
        <dbReference type="SAM" id="MobiDB-lite"/>
    </source>
</evidence>
<sequence length="361" mass="38880">MHARGIVDLFAGPGGLDVAATWLKIPVIGIELDGNACTTRKAAGLGTEQEDVRAWGPRDFPDANVLAAGPPCQTYTVAGSGTGRQDLNNVLGSAKRMANGEDVSADLKKLSDPRTALVLEPLRWVLEAREAGRPYDAIILEQVPSVRPVWAVMDEILTGLGYSVAHDVLRTEQYGVPQTRRRAVLIARRIDEGADKVTLPKATHHPYRKGVPRPEESEGIKPWVAMGEVLQRPKPFVVISNYGTGGNPKARGERKSTEPSATVTGKISRNRVLEADGTVSRFDNAESGLIQTFPRDYPWGGSDIPQQIGNAIPPLLAAHVIVAALGTGADVLKDLKAEKLPLWSETAATKSQHPGRDRDIP</sequence>
<proteinExistence type="inferred from homology"/>
<comment type="similarity">
    <text evidence="6">Belongs to the class I-like SAM-binding methyltransferase superfamily. C5-methyltransferase family.</text>
</comment>
<organism evidence="8 9">
    <name type="scientific">Planobispora longispora</name>
    <dbReference type="NCBI Taxonomy" id="28887"/>
    <lineage>
        <taxon>Bacteria</taxon>
        <taxon>Bacillati</taxon>
        <taxon>Actinomycetota</taxon>
        <taxon>Actinomycetes</taxon>
        <taxon>Streptosporangiales</taxon>
        <taxon>Streptosporangiaceae</taxon>
        <taxon>Planobispora</taxon>
    </lineage>
</organism>
<dbReference type="GO" id="GO:0003886">
    <property type="term" value="F:DNA (cytosine-5-)-methyltransferase activity"/>
    <property type="evidence" value="ECO:0007669"/>
    <property type="project" value="UniProtKB-EC"/>
</dbReference>
<name>A0A8J3RQL1_9ACTN</name>
<dbReference type="Gene3D" id="3.40.50.150">
    <property type="entry name" value="Vaccinia Virus protein VP39"/>
    <property type="match status" value="1"/>
</dbReference>
<evidence type="ECO:0000256" key="6">
    <source>
        <dbReference type="PROSITE-ProRule" id="PRU01016"/>
    </source>
</evidence>
<evidence type="ECO:0000256" key="1">
    <source>
        <dbReference type="ARBA" id="ARBA00011975"/>
    </source>
</evidence>
<gene>
    <name evidence="8" type="ORF">Plo01_48100</name>
</gene>
<dbReference type="SUPFAM" id="SSF53335">
    <property type="entry name" value="S-adenosyl-L-methionine-dependent methyltransferases"/>
    <property type="match status" value="1"/>
</dbReference>
<dbReference type="InterPro" id="IPR050390">
    <property type="entry name" value="C5-Methyltransferase"/>
</dbReference>
<dbReference type="InterPro" id="IPR029063">
    <property type="entry name" value="SAM-dependent_MTases_sf"/>
</dbReference>
<dbReference type="GO" id="GO:0003677">
    <property type="term" value="F:DNA binding"/>
    <property type="evidence" value="ECO:0007669"/>
    <property type="project" value="TreeGrafter"/>
</dbReference>
<dbReference type="EMBL" id="BOOH01000039">
    <property type="protein sequence ID" value="GIH78381.1"/>
    <property type="molecule type" value="Genomic_DNA"/>
</dbReference>
<evidence type="ECO:0000256" key="2">
    <source>
        <dbReference type="ARBA" id="ARBA00022603"/>
    </source>
</evidence>
<protein>
    <recommendedName>
        <fullName evidence="1">DNA (cytosine-5-)-methyltransferase</fullName>
        <ecNumber evidence="1">2.1.1.37</ecNumber>
    </recommendedName>
</protein>
<keyword evidence="9" id="KW-1185">Reference proteome</keyword>
<dbReference type="GO" id="GO:0032259">
    <property type="term" value="P:methylation"/>
    <property type="evidence" value="ECO:0007669"/>
    <property type="project" value="UniProtKB-KW"/>
</dbReference>
<dbReference type="PROSITE" id="PS51679">
    <property type="entry name" value="SAM_MT_C5"/>
    <property type="match status" value="1"/>
</dbReference>
<comment type="caution">
    <text evidence="8">The sequence shown here is derived from an EMBL/GenBank/DDBJ whole genome shotgun (WGS) entry which is preliminary data.</text>
</comment>
<evidence type="ECO:0000313" key="8">
    <source>
        <dbReference type="EMBL" id="GIH78381.1"/>
    </source>
</evidence>
<dbReference type="InterPro" id="IPR001525">
    <property type="entry name" value="C5_MeTfrase"/>
</dbReference>
<dbReference type="Gene3D" id="3.90.120.10">
    <property type="entry name" value="DNA Methylase, subunit A, domain 2"/>
    <property type="match status" value="1"/>
</dbReference>
<feature type="region of interest" description="Disordered" evidence="7">
    <location>
        <begin position="243"/>
        <end position="263"/>
    </location>
</feature>
<keyword evidence="3 6" id="KW-0808">Transferase</keyword>
<dbReference type="AlphaFoldDB" id="A0A8J3RQL1"/>
<reference evidence="8 9" key="1">
    <citation type="submission" date="2021-01" db="EMBL/GenBank/DDBJ databases">
        <title>Whole genome shotgun sequence of Planobispora longispora NBRC 13918.</title>
        <authorList>
            <person name="Komaki H."/>
            <person name="Tamura T."/>
        </authorList>
    </citation>
    <scope>NUCLEOTIDE SEQUENCE [LARGE SCALE GENOMIC DNA]</scope>
    <source>
        <strain evidence="8 9">NBRC 13918</strain>
    </source>
</reference>